<reference evidence="2" key="1">
    <citation type="journal article" date="2020" name="Stud. Mycol.">
        <title>101 Dothideomycetes genomes: a test case for predicting lifestyles and emergence of pathogens.</title>
        <authorList>
            <person name="Haridas S."/>
            <person name="Albert R."/>
            <person name="Binder M."/>
            <person name="Bloem J."/>
            <person name="Labutti K."/>
            <person name="Salamov A."/>
            <person name="Andreopoulos B."/>
            <person name="Baker S."/>
            <person name="Barry K."/>
            <person name="Bills G."/>
            <person name="Bluhm B."/>
            <person name="Cannon C."/>
            <person name="Castanera R."/>
            <person name="Culley D."/>
            <person name="Daum C."/>
            <person name="Ezra D."/>
            <person name="Gonzalez J."/>
            <person name="Henrissat B."/>
            <person name="Kuo A."/>
            <person name="Liang C."/>
            <person name="Lipzen A."/>
            <person name="Lutzoni F."/>
            <person name="Magnuson J."/>
            <person name="Mondo S."/>
            <person name="Nolan M."/>
            <person name="Ohm R."/>
            <person name="Pangilinan J."/>
            <person name="Park H.-J."/>
            <person name="Ramirez L."/>
            <person name="Alfaro M."/>
            <person name="Sun H."/>
            <person name="Tritt A."/>
            <person name="Yoshinaga Y."/>
            <person name="Zwiers L.-H."/>
            <person name="Turgeon B."/>
            <person name="Goodwin S."/>
            <person name="Spatafora J."/>
            <person name="Crous P."/>
            <person name="Grigoriev I."/>
        </authorList>
    </citation>
    <scope>NUCLEOTIDE SEQUENCE</scope>
    <source>
        <strain evidence="2">CBS 107.79</strain>
    </source>
</reference>
<evidence type="ECO:0000313" key="3">
    <source>
        <dbReference type="Proteomes" id="UP000800036"/>
    </source>
</evidence>
<protein>
    <submittedName>
        <fullName evidence="2">Uncharacterized protein</fullName>
    </submittedName>
</protein>
<dbReference type="Proteomes" id="UP000800036">
    <property type="component" value="Unassembled WGS sequence"/>
</dbReference>
<feature type="region of interest" description="Disordered" evidence="1">
    <location>
        <begin position="1"/>
        <end position="21"/>
    </location>
</feature>
<dbReference type="AlphaFoldDB" id="A0A6A5UW54"/>
<feature type="compositionally biased region" description="Polar residues" evidence="1">
    <location>
        <begin position="1"/>
        <end position="14"/>
    </location>
</feature>
<feature type="compositionally biased region" description="Acidic residues" evidence="1">
    <location>
        <begin position="251"/>
        <end position="272"/>
    </location>
</feature>
<feature type="compositionally biased region" description="Polar residues" evidence="1">
    <location>
        <begin position="278"/>
        <end position="296"/>
    </location>
</feature>
<keyword evidence="3" id="KW-1185">Reference proteome</keyword>
<accession>A0A6A5UW54</accession>
<proteinExistence type="predicted"/>
<name>A0A6A5UW54_9PLEO</name>
<feature type="region of interest" description="Disordered" evidence="1">
    <location>
        <begin position="242"/>
        <end position="321"/>
    </location>
</feature>
<dbReference type="EMBL" id="ML976723">
    <property type="protein sequence ID" value="KAF1968209.1"/>
    <property type="molecule type" value="Genomic_DNA"/>
</dbReference>
<sequence length="362" mass="41238">METESLIIQDSSSELPYPSGDNAHPTLYTPLTLFRPTPSSLLRRRSFTNNWVHVINSFWGLEDWIAARNPSYYMYNTQKNSTPTTESLNYIEQVKERLDSAILYGPDVSLSFHGRKRAHYTYFQAKDVAVYIHTIEHTIEKLGLTEICFIAAFDLKTPGMMSAVLTICGSKKGEMRDRFPNLEKWTREQFPRTAIRDQGNKSAHGCGISRPYQGDFFAADEWRRPLDPQEFRQNVIASSAHSIENISGETESYEPEEALEEWDEGASDEPSDQPDFGTFQSEENIFNTFGSQSEPGSDSDDQANDALCPDEPTSVPDPDSDTLEVFSMIEELRDEPPHNRQFSRVLFRLLVKNSKIEATPQH</sequence>
<evidence type="ECO:0000256" key="1">
    <source>
        <dbReference type="SAM" id="MobiDB-lite"/>
    </source>
</evidence>
<gene>
    <name evidence="2" type="ORF">BU23DRAFT_656678</name>
</gene>
<evidence type="ECO:0000313" key="2">
    <source>
        <dbReference type="EMBL" id="KAF1968209.1"/>
    </source>
</evidence>
<organism evidence="2 3">
    <name type="scientific">Bimuria novae-zelandiae CBS 107.79</name>
    <dbReference type="NCBI Taxonomy" id="1447943"/>
    <lineage>
        <taxon>Eukaryota</taxon>
        <taxon>Fungi</taxon>
        <taxon>Dikarya</taxon>
        <taxon>Ascomycota</taxon>
        <taxon>Pezizomycotina</taxon>
        <taxon>Dothideomycetes</taxon>
        <taxon>Pleosporomycetidae</taxon>
        <taxon>Pleosporales</taxon>
        <taxon>Massarineae</taxon>
        <taxon>Didymosphaeriaceae</taxon>
        <taxon>Bimuria</taxon>
    </lineage>
</organism>